<evidence type="ECO:0000259" key="10">
    <source>
        <dbReference type="Pfam" id="PF00483"/>
    </source>
</evidence>
<keyword evidence="4 9" id="KW-0808">Transferase</keyword>
<proteinExistence type="inferred from homology"/>
<evidence type="ECO:0000256" key="4">
    <source>
        <dbReference type="ARBA" id="ARBA00022679"/>
    </source>
</evidence>
<evidence type="ECO:0000256" key="7">
    <source>
        <dbReference type="ARBA" id="ARBA00022842"/>
    </source>
</evidence>
<dbReference type="CDD" id="cd02538">
    <property type="entry name" value="G1P_TT_short"/>
    <property type="match status" value="1"/>
</dbReference>
<dbReference type="EMBL" id="JAAATX020000006">
    <property type="protein sequence ID" value="MBU9698268.1"/>
    <property type="molecule type" value="Genomic_DNA"/>
</dbReference>
<feature type="domain" description="Nucleotidyl transferase" evidence="10">
    <location>
        <begin position="5"/>
        <end position="240"/>
    </location>
</feature>
<dbReference type="Pfam" id="PF00483">
    <property type="entry name" value="NTP_transferase"/>
    <property type="match status" value="1"/>
</dbReference>
<evidence type="ECO:0000256" key="3">
    <source>
        <dbReference type="ARBA" id="ARBA00012461"/>
    </source>
</evidence>
<dbReference type="PANTHER" id="PTHR43532:SF1">
    <property type="entry name" value="GLUCOSE-1-PHOSPHATE THYMIDYLYLTRANSFERASE 1"/>
    <property type="match status" value="1"/>
</dbReference>
<dbReference type="Proteomes" id="UP000731907">
    <property type="component" value="Unassembled WGS sequence"/>
</dbReference>
<dbReference type="GO" id="GO:0008879">
    <property type="term" value="F:glucose-1-phosphate thymidylyltransferase activity"/>
    <property type="evidence" value="ECO:0007669"/>
    <property type="project" value="UniProtKB-EC"/>
</dbReference>
<gene>
    <name evidence="11" type="primary">rfbA</name>
    <name evidence="11" type="ORF">GU927_010470</name>
</gene>
<comment type="caution">
    <text evidence="11">The sequence shown here is derived from an EMBL/GenBank/DDBJ whole genome shotgun (WGS) entry which is preliminary data.</text>
</comment>
<evidence type="ECO:0000256" key="9">
    <source>
        <dbReference type="RuleBase" id="RU003706"/>
    </source>
</evidence>
<dbReference type="InterPro" id="IPR005907">
    <property type="entry name" value="G1P_thy_trans_s"/>
</dbReference>
<keyword evidence="5 9" id="KW-0548">Nucleotidyltransferase</keyword>
<keyword evidence="12" id="KW-1185">Reference proteome</keyword>
<dbReference type="SUPFAM" id="SSF53448">
    <property type="entry name" value="Nucleotide-diphospho-sugar transferases"/>
    <property type="match status" value="1"/>
</dbReference>
<name>A0ABS6J3U4_9RHOB</name>
<organism evidence="11 12">
    <name type="scientific">Paragemmobacter amnigenus</name>
    <dbReference type="NCBI Taxonomy" id="2852097"/>
    <lineage>
        <taxon>Bacteria</taxon>
        <taxon>Pseudomonadati</taxon>
        <taxon>Pseudomonadota</taxon>
        <taxon>Alphaproteobacteria</taxon>
        <taxon>Rhodobacterales</taxon>
        <taxon>Paracoccaceae</taxon>
        <taxon>Paragemmobacter</taxon>
    </lineage>
</organism>
<evidence type="ECO:0000313" key="11">
    <source>
        <dbReference type="EMBL" id="MBU9698268.1"/>
    </source>
</evidence>
<dbReference type="Gene3D" id="3.90.550.10">
    <property type="entry name" value="Spore Coat Polysaccharide Biosynthesis Protein SpsA, Chain A"/>
    <property type="match status" value="1"/>
</dbReference>
<accession>A0ABS6J3U4</accession>
<evidence type="ECO:0000256" key="1">
    <source>
        <dbReference type="ARBA" id="ARBA00001946"/>
    </source>
</evidence>
<comment type="catalytic activity">
    <reaction evidence="8 9">
        <text>dTTP + alpha-D-glucose 1-phosphate + H(+) = dTDP-alpha-D-glucose + diphosphate</text>
        <dbReference type="Rhea" id="RHEA:15225"/>
        <dbReference type="ChEBI" id="CHEBI:15378"/>
        <dbReference type="ChEBI" id="CHEBI:33019"/>
        <dbReference type="ChEBI" id="CHEBI:37568"/>
        <dbReference type="ChEBI" id="CHEBI:57477"/>
        <dbReference type="ChEBI" id="CHEBI:58601"/>
        <dbReference type="EC" id="2.7.7.24"/>
    </reaction>
</comment>
<evidence type="ECO:0000256" key="6">
    <source>
        <dbReference type="ARBA" id="ARBA00022723"/>
    </source>
</evidence>
<evidence type="ECO:0000256" key="8">
    <source>
        <dbReference type="ARBA" id="ARBA00049336"/>
    </source>
</evidence>
<evidence type="ECO:0000256" key="5">
    <source>
        <dbReference type="ARBA" id="ARBA00022695"/>
    </source>
</evidence>
<comment type="function">
    <text evidence="9">Catalyzes the formation of dTDP-glucose, from dTTP and glucose 1-phosphate, as well as its pyrophosphorolysis.</text>
</comment>
<dbReference type="PANTHER" id="PTHR43532">
    <property type="entry name" value="GLUCOSE-1-PHOSPHATE THYMIDYLYLTRANSFERASE"/>
    <property type="match status" value="1"/>
</dbReference>
<dbReference type="InterPro" id="IPR029044">
    <property type="entry name" value="Nucleotide-diphossugar_trans"/>
</dbReference>
<keyword evidence="7 9" id="KW-0460">Magnesium</keyword>
<comment type="cofactor">
    <cofactor evidence="1">
        <name>Mg(2+)</name>
        <dbReference type="ChEBI" id="CHEBI:18420"/>
    </cofactor>
</comment>
<evidence type="ECO:0000256" key="2">
    <source>
        <dbReference type="ARBA" id="ARBA00010480"/>
    </source>
</evidence>
<dbReference type="InterPro" id="IPR005835">
    <property type="entry name" value="NTP_transferase_dom"/>
</dbReference>
<comment type="similarity">
    <text evidence="2 9">Belongs to the glucose-1-phosphate thymidylyltransferase family.</text>
</comment>
<keyword evidence="6 9" id="KW-0479">Metal-binding</keyword>
<dbReference type="EC" id="2.7.7.24" evidence="3 9"/>
<dbReference type="NCBIfam" id="TIGR01207">
    <property type="entry name" value="rmlA"/>
    <property type="match status" value="1"/>
</dbReference>
<dbReference type="RefSeq" id="WP_161762378.1">
    <property type="nucleotide sequence ID" value="NZ_JAAATX020000006.1"/>
</dbReference>
<reference evidence="11 12" key="1">
    <citation type="submission" date="2021-06" db="EMBL/GenBank/DDBJ databases">
        <title>Rhodobacteraceae bacterium strain HSP-20.</title>
        <authorList>
            <person name="Chen W.-M."/>
        </authorList>
    </citation>
    <scope>NUCLEOTIDE SEQUENCE [LARGE SCALE GENOMIC DNA]</scope>
    <source>
        <strain evidence="11 12">HSP-20</strain>
    </source>
</reference>
<protein>
    <recommendedName>
        <fullName evidence="3 9">Glucose-1-phosphate thymidylyltransferase</fullName>
        <ecNumber evidence="3 9">2.7.7.24</ecNumber>
    </recommendedName>
</protein>
<sequence>MTDRKGIILAGGSGTRLWPITMGVSKQLLPLYDKPMIYYPLSVLMLGGIRDIAIITTPEDQAQFQRLMGDGSQWGLSFTWIVQPSPDGLAQAYILARDFLNGAPSAMVLGDNIFFGHGLPETLAAADARVTGGTVFGYRVADPERYGVVDFAPDGTVRTIVEKPANPPSNYAVTGLYYLDGRAPELAQSIRPSPRGELEIVDLLEKYRAEGALSVERMGRGFAWLDTGTHGSLLDAGNFVRTLTDRQGLQVGSPDEIAFRAGFITRDDLLRRAEIFRKNDYGRYLLGIASE</sequence>
<evidence type="ECO:0000313" key="12">
    <source>
        <dbReference type="Proteomes" id="UP000731907"/>
    </source>
</evidence>